<reference evidence="1" key="1">
    <citation type="submission" date="2023-11" db="EMBL/GenBank/DDBJ databases">
        <authorList>
            <person name="Poullet M."/>
        </authorList>
    </citation>
    <scope>NUCLEOTIDE SEQUENCE</scope>
    <source>
        <strain evidence="1">E1834</strain>
    </source>
</reference>
<comment type="caution">
    <text evidence="1">The sequence shown here is derived from an EMBL/GenBank/DDBJ whole genome shotgun (WGS) entry which is preliminary data.</text>
</comment>
<evidence type="ECO:0000313" key="2">
    <source>
        <dbReference type="Proteomes" id="UP001497535"/>
    </source>
</evidence>
<keyword evidence="2" id="KW-1185">Reference proteome</keyword>
<sequence length="53" mass="6125">MDEELQKLINNWLEWDKNENTRSQIQKLVDSNNLSELKALMIGKLSFGTAGFL</sequence>
<gene>
    <name evidence="1" type="ORF">MENTE1834_LOCUS36517</name>
</gene>
<evidence type="ECO:0000313" key="1">
    <source>
        <dbReference type="EMBL" id="CAK5088831.1"/>
    </source>
</evidence>
<organism evidence="1 2">
    <name type="scientific">Meloidogyne enterolobii</name>
    <name type="common">Root-knot nematode worm</name>
    <name type="synonym">Meloidogyne mayaguensis</name>
    <dbReference type="NCBI Taxonomy" id="390850"/>
    <lineage>
        <taxon>Eukaryota</taxon>
        <taxon>Metazoa</taxon>
        <taxon>Ecdysozoa</taxon>
        <taxon>Nematoda</taxon>
        <taxon>Chromadorea</taxon>
        <taxon>Rhabditida</taxon>
        <taxon>Tylenchina</taxon>
        <taxon>Tylenchomorpha</taxon>
        <taxon>Tylenchoidea</taxon>
        <taxon>Meloidogynidae</taxon>
        <taxon>Meloidogyninae</taxon>
        <taxon>Meloidogyne</taxon>
    </lineage>
</organism>
<proteinExistence type="predicted"/>
<name>A0ACB1AER4_MELEN</name>
<dbReference type="EMBL" id="CAVMJV010000074">
    <property type="protein sequence ID" value="CAK5088831.1"/>
    <property type="molecule type" value="Genomic_DNA"/>
</dbReference>
<accession>A0ACB1AER4</accession>
<dbReference type="Proteomes" id="UP001497535">
    <property type="component" value="Unassembled WGS sequence"/>
</dbReference>
<protein>
    <submittedName>
        <fullName evidence="1">Uncharacterized protein</fullName>
    </submittedName>
</protein>